<reference evidence="1 2" key="2">
    <citation type="submission" date="2018-11" db="EMBL/GenBank/DDBJ databases">
        <authorList>
            <consortium name="Pathogen Informatics"/>
        </authorList>
    </citation>
    <scope>NUCLEOTIDE SEQUENCE [LARGE SCALE GENOMIC DNA]</scope>
    <source>
        <strain evidence="1 2">Egypt</strain>
    </source>
</reference>
<evidence type="ECO:0000313" key="1">
    <source>
        <dbReference type="EMBL" id="VDP95856.1"/>
    </source>
</evidence>
<dbReference type="EMBL" id="UZAN01075867">
    <property type="protein sequence ID" value="VDP95856.1"/>
    <property type="molecule type" value="Genomic_DNA"/>
</dbReference>
<dbReference type="Proteomes" id="UP000272942">
    <property type="component" value="Unassembled WGS sequence"/>
</dbReference>
<evidence type="ECO:0000313" key="3">
    <source>
        <dbReference type="WBParaSite" id="ECPE_0001827501-mRNA-1"/>
    </source>
</evidence>
<dbReference type="SUPFAM" id="SSF56219">
    <property type="entry name" value="DNase I-like"/>
    <property type="match status" value="1"/>
</dbReference>
<dbReference type="InterPro" id="IPR036691">
    <property type="entry name" value="Endo/exonu/phosph_ase_sf"/>
</dbReference>
<dbReference type="OrthoDB" id="6152807at2759"/>
<dbReference type="AlphaFoldDB" id="A0A183BG90"/>
<keyword evidence="2" id="KW-1185">Reference proteome</keyword>
<dbReference type="WBParaSite" id="ECPE_0001827501-mRNA-1">
    <property type="protein sequence ID" value="ECPE_0001827501-mRNA-1"/>
    <property type="gene ID" value="ECPE_0001827501"/>
</dbReference>
<evidence type="ECO:0000313" key="2">
    <source>
        <dbReference type="Proteomes" id="UP000272942"/>
    </source>
</evidence>
<protein>
    <submittedName>
        <fullName evidence="3">Endo/exonuclease/phosphatase domain-containing protein</fullName>
    </submittedName>
</protein>
<gene>
    <name evidence="1" type="ORF">ECPE_LOCUS18225</name>
</gene>
<reference evidence="3" key="1">
    <citation type="submission" date="2016-06" db="UniProtKB">
        <authorList>
            <consortium name="WormBaseParasite"/>
        </authorList>
    </citation>
    <scope>IDENTIFICATION</scope>
</reference>
<name>A0A183BG90_9TREM</name>
<sequence>MTAARPILVEFGGAGPRDVLWSKASLVSQRTKGHYSIPPNNLRPHGKIDYNGSKGMVSNYGDWTQKSALLIYNATIASKYRSPGATIDEDEQLIRALDALAQSQQKLVIAGDFNIPGIQWTTETCFKGTPAEMFLG</sequence>
<organism evidence="3">
    <name type="scientific">Echinostoma caproni</name>
    <dbReference type="NCBI Taxonomy" id="27848"/>
    <lineage>
        <taxon>Eukaryota</taxon>
        <taxon>Metazoa</taxon>
        <taxon>Spiralia</taxon>
        <taxon>Lophotrochozoa</taxon>
        <taxon>Platyhelminthes</taxon>
        <taxon>Trematoda</taxon>
        <taxon>Digenea</taxon>
        <taxon>Plagiorchiida</taxon>
        <taxon>Echinostomata</taxon>
        <taxon>Echinostomatoidea</taxon>
        <taxon>Echinostomatidae</taxon>
        <taxon>Echinostoma</taxon>
    </lineage>
</organism>
<proteinExistence type="predicted"/>
<accession>A0A183BG90</accession>